<reference evidence="6 7" key="1">
    <citation type="submission" date="2016-10" db="EMBL/GenBank/DDBJ databases">
        <title>Paenibacillus species isolates.</title>
        <authorList>
            <person name="Beno S.M."/>
        </authorList>
    </citation>
    <scope>NUCLEOTIDE SEQUENCE [LARGE SCALE GENOMIC DNA]</scope>
    <source>
        <strain evidence="6 7">FSL H7-0744</strain>
    </source>
</reference>
<keyword evidence="2" id="KW-0378">Hydrolase</keyword>
<sequence>MKKYINLLILGILLISFGSYYFLRNVSWDDVLLKLGQYDQKITIMNTADVHGHIMFEDNAWGQYTSENIYGVMGLPLVKYLFELEKKENPNTILVDTGDMFHGTNEANVDKGEGILKIANLMGYTAMIPGSNDFNFGYKRFMELSSSLNTSMVSANLYRDGERLFEPYRIVETGGKKIALMGLLTTNALRSMSADEIKGVTVEDPVQEATKVVAELKDKADVIVLLSHLGDDTDVELAKKVDGIDLILSGRRHNLYTDAVKVGNTYIVEAGAWTTHVGYANLYFKGGKLKDIDWKVRSSKNESKSDAQMTQIAEQYHAVALEQTKEVVGKSEVELNGMRTELRTKETNFANLLTDAMKEKAGADIALLNGGGIRESIKQGDINLYQLNKSLPFANSMMVVNLKGDNIYRAIERGLRAYPNGTNGAFLQVSGIEYTFDASKSADKRLVQVLYQGKPLDKNQIFKVAISDYLYNGGDNYDEFKDAEVLQTDSLLMTVLADHIKKHKVVSPKEDGRIMVTKKRYKS</sequence>
<dbReference type="EMBL" id="MPTB01000041">
    <property type="protein sequence ID" value="OMD42324.1"/>
    <property type="molecule type" value="Genomic_DNA"/>
</dbReference>
<dbReference type="RefSeq" id="WP_076113376.1">
    <property type="nucleotide sequence ID" value="NZ_MPTB01000041.1"/>
</dbReference>
<dbReference type="PANTHER" id="PTHR11575">
    <property type="entry name" value="5'-NUCLEOTIDASE-RELATED"/>
    <property type="match status" value="1"/>
</dbReference>
<evidence type="ECO:0000256" key="1">
    <source>
        <dbReference type="ARBA" id="ARBA00022729"/>
    </source>
</evidence>
<gene>
    <name evidence="6" type="ORF">BSK56_25865</name>
</gene>
<evidence type="ECO:0000256" key="3">
    <source>
        <dbReference type="SAM" id="Phobius"/>
    </source>
</evidence>
<dbReference type="Gene3D" id="3.60.21.10">
    <property type="match status" value="1"/>
</dbReference>
<protein>
    <submittedName>
        <fullName evidence="6">Multifunctional 2',3'-cyclic-nucleotide 2'-phosphodiesterase/5'-nucleotidase/3'-nucleotidase</fullName>
    </submittedName>
</protein>
<comment type="caution">
    <text evidence="6">The sequence shown here is derived from an EMBL/GenBank/DDBJ whole genome shotgun (WGS) entry which is preliminary data.</text>
</comment>
<dbReference type="InterPro" id="IPR036907">
    <property type="entry name" value="5'-Nucleotdase_C_sf"/>
</dbReference>
<evidence type="ECO:0000313" key="7">
    <source>
        <dbReference type="Proteomes" id="UP000187412"/>
    </source>
</evidence>
<proteinExistence type="inferred from homology"/>
<keyword evidence="3" id="KW-0472">Membrane</keyword>
<dbReference type="InterPro" id="IPR004843">
    <property type="entry name" value="Calcineurin-like_PHP"/>
</dbReference>
<dbReference type="SUPFAM" id="SSF56300">
    <property type="entry name" value="Metallo-dependent phosphatases"/>
    <property type="match status" value="1"/>
</dbReference>
<dbReference type="InterPro" id="IPR029052">
    <property type="entry name" value="Metallo-depent_PP-like"/>
</dbReference>
<dbReference type="PANTHER" id="PTHR11575:SF24">
    <property type="entry name" value="5'-NUCLEOTIDASE"/>
    <property type="match status" value="1"/>
</dbReference>
<keyword evidence="2" id="KW-0547">Nucleotide-binding</keyword>
<dbReference type="SUPFAM" id="SSF55816">
    <property type="entry name" value="5'-nucleotidase (syn. UDP-sugar hydrolase), C-terminal domain"/>
    <property type="match status" value="1"/>
</dbReference>
<feature type="domain" description="Calcineurin-like phosphoesterase" evidence="4">
    <location>
        <begin position="43"/>
        <end position="250"/>
    </location>
</feature>
<comment type="similarity">
    <text evidence="2">Belongs to the 5'-nucleotidase family.</text>
</comment>
<keyword evidence="7" id="KW-1185">Reference proteome</keyword>
<dbReference type="CDD" id="cd00845">
    <property type="entry name" value="MPP_UshA_N_like"/>
    <property type="match status" value="1"/>
</dbReference>
<dbReference type="InterPro" id="IPR008334">
    <property type="entry name" value="5'-Nucleotdase_C"/>
</dbReference>
<dbReference type="Pfam" id="PF00149">
    <property type="entry name" value="Metallophos"/>
    <property type="match status" value="1"/>
</dbReference>
<evidence type="ECO:0000259" key="5">
    <source>
        <dbReference type="Pfam" id="PF02872"/>
    </source>
</evidence>
<evidence type="ECO:0000313" key="6">
    <source>
        <dbReference type="EMBL" id="OMD42324.1"/>
    </source>
</evidence>
<evidence type="ECO:0000259" key="4">
    <source>
        <dbReference type="Pfam" id="PF00149"/>
    </source>
</evidence>
<dbReference type="InterPro" id="IPR006179">
    <property type="entry name" value="5_nucleotidase/apyrase"/>
</dbReference>
<keyword evidence="3" id="KW-0812">Transmembrane</keyword>
<accession>A0ABX3H0E6</accession>
<feature type="domain" description="5'-Nucleotidase C-terminal" evidence="5">
    <location>
        <begin position="327"/>
        <end position="481"/>
    </location>
</feature>
<name>A0ABX3H0E6_PAEBO</name>
<keyword evidence="3" id="KW-1133">Transmembrane helix</keyword>
<dbReference type="Pfam" id="PF02872">
    <property type="entry name" value="5_nucleotid_C"/>
    <property type="match status" value="1"/>
</dbReference>
<feature type="transmembrane region" description="Helical" evidence="3">
    <location>
        <begin position="7"/>
        <end position="23"/>
    </location>
</feature>
<evidence type="ECO:0000256" key="2">
    <source>
        <dbReference type="RuleBase" id="RU362119"/>
    </source>
</evidence>
<dbReference type="PRINTS" id="PR01607">
    <property type="entry name" value="APYRASEFAMLY"/>
</dbReference>
<organism evidence="6 7">
    <name type="scientific">Paenibacillus borealis</name>
    <dbReference type="NCBI Taxonomy" id="160799"/>
    <lineage>
        <taxon>Bacteria</taxon>
        <taxon>Bacillati</taxon>
        <taxon>Bacillota</taxon>
        <taxon>Bacilli</taxon>
        <taxon>Bacillales</taxon>
        <taxon>Paenibacillaceae</taxon>
        <taxon>Paenibacillus</taxon>
    </lineage>
</organism>
<dbReference type="Proteomes" id="UP000187412">
    <property type="component" value="Unassembled WGS sequence"/>
</dbReference>
<keyword evidence="1" id="KW-0732">Signal</keyword>
<dbReference type="Gene3D" id="3.90.780.10">
    <property type="entry name" value="5'-Nucleotidase, C-terminal domain"/>
    <property type="match status" value="1"/>
</dbReference>